<proteinExistence type="predicted"/>
<accession>A0A2N0PE39</accession>
<dbReference type="EMBL" id="LLXJ01000920">
    <property type="protein sequence ID" value="PKC05090.1"/>
    <property type="molecule type" value="Genomic_DNA"/>
</dbReference>
<organism evidence="1 2">
    <name type="scientific">Rhizophagus irregularis</name>
    <dbReference type="NCBI Taxonomy" id="588596"/>
    <lineage>
        <taxon>Eukaryota</taxon>
        <taxon>Fungi</taxon>
        <taxon>Fungi incertae sedis</taxon>
        <taxon>Mucoromycota</taxon>
        <taxon>Glomeromycotina</taxon>
        <taxon>Glomeromycetes</taxon>
        <taxon>Glomerales</taxon>
        <taxon>Glomeraceae</taxon>
        <taxon>Rhizophagus</taxon>
    </lineage>
</organism>
<evidence type="ECO:0000313" key="2">
    <source>
        <dbReference type="Proteomes" id="UP000232722"/>
    </source>
</evidence>
<evidence type="ECO:0000313" key="1">
    <source>
        <dbReference type="EMBL" id="PKC05090.1"/>
    </source>
</evidence>
<reference evidence="1 2" key="2">
    <citation type="submission" date="2017-09" db="EMBL/GenBank/DDBJ databases">
        <title>Extensive intraspecific genome diversity in a model arbuscular mycorrhizal fungus.</title>
        <authorList>
            <person name="Chen E.C."/>
            <person name="Morin E."/>
            <person name="Beaudet D."/>
            <person name="Noel J."/>
            <person name="Ndikumana S."/>
            <person name="Charron P."/>
            <person name="St-Onge C."/>
            <person name="Giorgi J."/>
            <person name="Grigoriev I.V."/>
            <person name="Roux C."/>
            <person name="Martin F.M."/>
            <person name="Corradi N."/>
        </authorList>
    </citation>
    <scope>NUCLEOTIDE SEQUENCE [LARGE SCALE GENOMIC DNA]</scope>
    <source>
        <strain evidence="1 2">A5</strain>
    </source>
</reference>
<sequence length="91" mass="10947">MTVFIRVEALDANPLNRPTAKEVQVVLYRWVLLVPEILKQIEEAEEIYQLTPKNSDDYYDEQNDNMIQNLYKSIFLNWQLKIMQIKDYSTY</sequence>
<dbReference type="Proteomes" id="UP000232722">
    <property type="component" value="Unassembled WGS sequence"/>
</dbReference>
<reference evidence="1 2" key="1">
    <citation type="submission" date="2016-04" db="EMBL/GenBank/DDBJ databases">
        <title>Genome analyses suggest a sexual origin of heterokaryosis in a supposedly ancient asexual fungus.</title>
        <authorList>
            <person name="Ropars J."/>
            <person name="Sedzielewska K."/>
            <person name="Noel J."/>
            <person name="Charron P."/>
            <person name="Farinelli L."/>
            <person name="Marton T."/>
            <person name="Kruger M."/>
            <person name="Pelin A."/>
            <person name="Brachmann A."/>
            <person name="Corradi N."/>
        </authorList>
    </citation>
    <scope>NUCLEOTIDE SEQUENCE [LARGE SCALE GENOMIC DNA]</scope>
    <source>
        <strain evidence="1 2">A5</strain>
    </source>
</reference>
<dbReference type="AlphaFoldDB" id="A0A2N0PE39"/>
<comment type="caution">
    <text evidence="1">The sequence shown here is derived from an EMBL/GenBank/DDBJ whole genome shotgun (WGS) entry which is preliminary data.</text>
</comment>
<name>A0A2N0PE39_9GLOM</name>
<gene>
    <name evidence="1" type="ORF">RhiirA5_421375</name>
</gene>
<protein>
    <submittedName>
        <fullName evidence="1">Uncharacterized protein</fullName>
    </submittedName>
</protein>